<evidence type="ECO:0000313" key="2">
    <source>
        <dbReference type="EMBL" id="VEA38168.1"/>
    </source>
</evidence>
<evidence type="ECO:0000313" key="3">
    <source>
        <dbReference type="Proteomes" id="UP000273655"/>
    </source>
</evidence>
<evidence type="ECO:0000256" key="1">
    <source>
        <dbReference type="SAM" id="Phobius"/>
    </source>
</evidence>
<reference evidence="2 3" key="1">
    <citation type="submission" date="2018-12" db="EMBL/GenBank/DDBJ databases">
        <authorList>
            <consortium name="Pathogen Informatics"/>
        </authorList>
    </citation>
    <scope>NUCLEOTIDE SEQUENCE [LARGE SCALE GENOMIC DNA]</scope>
    <source>
        <strain evidence="2 3">NCTC8271</strain>
    </source>
</reference>
<organism evidence="2 3">
    <name type="scientific">Salmonella enterica I</name>
    <dbReference type="NCBI Taxonomy" id="59201"/>
    <lineage>
        <taxon>Bacteria</taxon>
        <taxon>Pseudomonadati</taxon>
        <taxon>Pseudomonadota</taxon>
        <taxon>Gammaproteobacteria</taxon>
        <taxon>Enterobacterales</taxon>
        <taxon>Enterobacteriaceae</taxon>
        <taxon>Salmonella</taxon>
    </lineage>
</organism>
<dbReference type="EMBL" id="LR134148">
    <property type="protein sequence ID" value="VEA38168.1"/>
    <property type="molecule type" value="Genomic_DNA"/>
</dbReference>
<dbReference type="Proteomes" id="UP000273655">
    <property type="component" value="Chromosome 1"/>
</dbReference>
<name>A0A3S4J500_SALET</name>
<keyword evidence="1" id="KW-1133">Transmembrane helix</keyword>
<proteinExistence type="predicted"/>
<gene>
    <name evidence="2" type="ORF">NCTC8271_03097</name>
</gene>
<dbReference type="AlphaFoldDB" id="A0A3S4J500"/>
<accession>A0A3S4J500</accession>
<keyword evidence="1" id="KW-0812">Transmembrane</keyword>
<sequence length="88" mass="9780">MGPGKCARSVYGAAGGEELWQSRDTFSGRCVKKKWRHYVAIKNVQILKIAALLIFIIQIAVGQLIFLSGLNRSKISIHEGVTEIKRLP</sequence>
<protein>
    <submittedName>
        <fullName evidence="2">Uncharacterized protein</fullName>
    </submittedName>
</protein>
<feature type="transmembrane region" description="Helical" evidence="1">
    <location>
        <begin position="46"/>
        <end position="67"/>
    </location>
</feature>
<keyword evidence="1" id="KW-0472">Membrane</keyword>